<organism evidence="1 2">
    <name type="scientific">Actinopolymorpha pittospori</name>
    <dbReference type="NCBI Taxonomy" id="648752"/>
    <lineage>
        <taxon>Bacteria</taxon>
        <taxon>Bacillati</taxon>
        <taxon>Actinomycetota</taxon>
        <taxon>Actinomycetes</taxon>
        <taxon>Propionibacteriales</taxon>
        <taxon>Actinopolymorphaceae</taxon>
        <taxon>Actinopolymorpha</taxon>
    </lineage>
</organism>
<comment type="caution">
    <text evidence="1">The sequence shown here is derived from an EMBL/GenBank/DDBJ whole genome shotgun (WGS) entry which is preliminary data.</text>
</comment>
<dbReference type="PANTHER" id="PTHR41260">
    <property type="entry name" value="PROTEIN ECSC"/>
    <property type="match status" value="1"/>
</dbReference>
<dbReference type="EMBL" id="JADBEM010000001">
    <property type="protein sequence ID" value="MBE1609418.1"/>
    <property type="molecule type" value="Genomic_DNA"/>
</dbReference>
<keyword evidence="2" id="KW-1185">Reference proteome</keyword>
<dbReference type="AlphaFoldDB" id="A0A927N342"/>
<evidence type="ECO:0000313" key="2">
    <source>
        <dbReference type="Proteomes" id="UP000638648"/>
    </source>
</evidence>
<accession>A0A927N342</accession>
<dbReference type="Proteomes" id="UP000638648">
    <property type="component" value="Unassembled WGS sequence"/>
</dbReference>
<evidence type="ECO:0000313" key="1">
    <source>
        <dbReference type="EMBL" id="MBE1609418.1"/>
    </source>
</evidence>
<dbReference type="Pfam" id="PF12787">
    <property type="entry name" value="EcsC"/>
    <property type="match status" value="1"/>
</dbReference>
<dbReference type="PANTHER" id="PTHR41260:SF1">
    <property type="entry name" value="PROTEIN ECSC"/>
    <property type="match status" value="1"/>
</dbReference>
<name>A0A927N342_9ACTN</name>
<gene>
    <name evidence="1" type="ORF">HEB94_006266</name>
</gene>
<reference evidence="1" key="1">
    <citation type="submission" date="2020-10" db="EMBL/GenBank/DDBJ databases">
        <title>Sequencing the genomes of 1000 actinobacteria strains.</title>
        <authorList>
            <person name="Klenk H.-P."/>
        </authorList>
    </citation>
    <scope>NUCLEOTIDE SEQUENCE</scope>
    <source>
        <strain evidence="1">DSM 45354</strain>
    </source>
</reference>
<sequence length="229" mass="23291">MKWKAPGSKHADAAVGYLLRAGIDGGGNLASARRSAERALAATEDPEAAIDRIITTHTSIAAAGGLVTGLGGFLTLPVALSANVVGFHVLATRMVAAIAAARGHDITHEGVRTAVLLTLTGNESTKVLSKVGIGVDGVAAFALQSVSPAALMLVNKAVAFRLFAQLGQKGLARFGRVVPVVGGLLGGALDGYLMHRIAEHARAHFPPAPKALLPGPSTHFDASADGHPL</sequence>
<dbReference type="RefSeq" id="WP_337918051.1">
    <property type="nucleotide sequence ID" value="NZ_BAABJL010000162.1"/>
</dbReference>
<protein>
    <recommendedName>
        <fullName evidence="3">EcsC protein family protein</fullName>
    </recommendedName>
</protein>
<proteinExistence type="predicted"/>
<dbReference type="InterPro" id="IPR024787">
    <property type="entry name" value="EcsC"/>
</dbReference>
<evidence type="ECO:0008006" key="3">
    <source>
        <dbReference type="Google" id="ProtNLM"/>
    </source>
</evidence>